<keyword evidence="1" id="KW-0472">Membrane</keyword>
<comment type="caution">
    <text evidence="2">The sequence shown here is derived from an EMBL/GenBank/DDBJ whole genome shotgun (WGS) entry which is preliminary data.</text>
</comment>
<keyword evidence="1" id="KW-1133">Transmembrane helix</keyword>
<keyword evidence="1" id="KW-0812">Transmembrane</keyword>
<evidence type="ECO:0000313" key="3">
    <source>
        <dbReference type="Proteomes" id="UP000838686"/>
    </source>
</evidence>
<reference evidence="2" key="1">
    <citation type="submission" date="2022-01" db="EMBL/GenBank/DDBJ databases">
        <authorList>
            <person name="Criscuolo A."/>
        </authorList>
    </citation>
    <scope>NUCLEOTIDE SEQUENCE</scope>
    <source>
        <strain evidence="2">CIP111893</strain>
    </source>
</reference>
<proteinExistence type="predicted"/>
<name>A0ABN8GMK4_9BACL</name>
<dbReference type="RefSeq" id="WP_236343016.1">
    <property type="nucleotide sequence ID" value="NZ_CAKMMF010000013.1"/>
</dbReference>
<protein>
    <submittedName>
        <fullName evidence="2">Uncharacterized protein</fullName>
    </submittedName>
</protein>
<gene>
    <name evidence="2" type="ORF">PAECIP111893_02709</name>
</gene>
<dbReference type="EMBL" id="CAKMMF010000013">
    <property type="protein sequence ID" value="CAH1207177.1"/>
    <property type="molecule type" value="Genomic_DNA"/>
</dbReference>
<sequence length="78" mass="8674">MTEKLLVLMTICSITLLTDLRKLMGMTSRSKLVYAGIMLLVLYASVDYLLVKELPDLHTLVDLVLIEPARAIVQALKG</sequence>
<evidence type="ECO:0000313" key="2">
    <source>
        <dbReference type="EMBL" id="CAH1207177.1"/>
    </source>
</evidence>
<keyword evidence="3" id="KW-1185">Reference proteome</keyword>
<evidence type="ECO:0000256" key="1">
    <source>
        <dbReference type="SAM" id="Phobius"/>
    </source>
</evidence>
<organism evidence="2 3">
    <name type="scientific">Paenibacillus plantiphilus</name>
    <dbReference type="NCBI Taxonomy" id="2905650"/>
    <lineage>
        <taxon>Bacteria</taxon>
        <taxon>Bacillati</taxon>
        <taxon>Bacillota</taxon>
        <taxon>Bacilli</taxon>
        <taxon>Bacillales</taxon>
        <taxon>Paenibacillaceae</taxon>
        <taxon>Paenibacillus</taxon>
    </lineage>
</organism>
<feature type="transmembrane region" description="Helical" evidence="1">
    <location>
        <begin position="33"/>
        <end position="51"/>
    </location>
</feature>
<dbReference type="Proteomes" id="UP000838686">
    <property type="component" value="Unassembled WGS sequence"/>
</dbReference>
<accession>A0ABN8GMK4</accession>